<reference evidence="2 3" key="1">
    <citation type="journal article" date="2014" name="PLoS ONE">
        <title>Global Analysis of Gene Expression Profiles in Physic Nut (Jatropha curcas L.) Seedlings Exposed to Salt Stress.</title>
        <authorList>
            <person name="Zhang L."/>
            <person name="Zhang C."/>
            <person name="Wu P."/>
            <person name="Chen Y."/>
            <person name="Li M."/>
            <person name="Jiang H."/>
            <person name="Wu G."/>
        </authorList>
    </citation>
    <scope>NUCLEOTIDE SEQUENCE [LARGE SCALE GENOMIC DNA]</scope>
    <source>
        <strain evidence="3">cv. GZQX0401</strain>
        <tissue evidence="2">Young leaves</tissue>
    </source>
</reference>
<feature type="chain" id="PRO_5001639222" evidence="1">
    <location>
        <begin position="25"/>
        <end position="67"/>
    </location>
</feature>
<keyword evidence="3" id="KW-1185">Reference proteome</keyword>
<proteinExistence type="predicted"/>
<sequence length="67" mass="7366">MENVSIKFVFLAILLLTSSGLALSRRIEIGEKKRGFLPVRCSKDADCKGKCLWETSTCVDGLCTCPL</sequence>
<evidence type="ECO:0000313" key="3">
    <source>
        <dbReference type="Proteomes" id="UP000027138"/>
    </source>
</evidence>
<gene>
    <name evidence="2" type="ORF">JCGZ_11752</name>
</gene>
<keyword evidence="1" id="KW-0732">Signal</keyword>
<evidence type="ECO:0000256" key="1">
    <source>
        <dbReference type="SAM" id="SignalP"/>
    </source>
</evidence>
<accession>A0A067K572</accession>
<dbReference type="AlphaFoldDB" id="A0A067K572"/>
<dbReference type="EMBL" id="KK914632">
    <property type="protein sequence ID" value="KDP31376.1"/>
    <property type="molecule type" value="Genomic_DNA"/>
</dbReference>
<organism evidence="2 3">
    <name type="scientific">Jatropha curcas</name>
    <name type="common">Barbados nut</name>
    <dbReference type="NCBI Taxonomy" id="180498"/>
    <lineage>
        <taxon>Eukaryota</taxon>
        <taxon>Viridiplantae</taxon>
        <taxon>Streptophyta</taxon>
        <taxon>Embryophyta</taxon>
        <taxon>Tracheophyta</taxon>
        <taxon>Spermatophyta</taxon>
        <taxon>Magnoliopsida</taxon>
        <taxon>eudicotyledons</taxon>
        <taxon>Gunneridae</taxon>
        <taxon>Pentapetalae</taxon>
        <taxon>rosids</taxon>
        <taxon>fabids</taxon>
        <taxon>Malpighiales</taxon>
        <taxon>Euphorbiaceae</taxon>
        <taxon>Crotonoideae</taxon>
        <taxon>Jatropheae</taxon>
        <taxon>Jatropha</taxon>
    </lineage>
</organism>
<feature type="signal peptide" evidence="1">
    <location>
        <begin position="1"/>
        <end position="24"/>
    </location>
</feature>
<name>A0A067K572_JATCU</name>
<evidence type="ECO:0000313" key="2">
    <source>
        <dbReference type="EMBL" id="KDP31376.1"/>
    </source>
</evidence>
<dbReference type="Proteomes" id="UP000027138">
    <property type="component" value="Unassembled WGS sequence"/>
</dbReference>
<protein>
    <submittedName>
        <fullName evidence="2">Uncharacterized protein</fullName>
    </submittedName>
</protein>